<dbReference type="OrthoDB" id="2988706at2"/>
<evidence type="ECO:0000313" key="2">
    <source>
        <dbReference type="Proteomes" id="UP000031972"/>
    </source>
</evidence>
<dbReference type="AlphaFoldDB" id="A0A0C2RG23"/>
<proteinExistence type="predicted"/>
<protein>
    <recommendedName>
        <fullName evidence="3">Sporulation protein</fullName>
    </recommendedName>
</protein>
<accession>A0A0C2RG23</accession>
<dbReference type="Pfam" id="PF07070">
    <property type="entry name" value="Spo0M"/>
    <property type="match status" value="1"/>
</dbReference>
<reference evidence="1 2" key="1">
    <citation type="submission" date="2015-01" db="EMBL/GenBank/DDBJ databases">
        <title>Jeotgalibacillus campisalis genome sequencing.</title>
        <authorList>
            <person name="Goh K.M."/>
            <person name="Chan K.-G."/>
            <person name="Yaakop A.S."/>
            <person name="Ee R."/>
            <person name="Gan H.M."/>
            <person name="Chan C.S."/>
        </authorList>
    </citation>
    <scope>NUCLEOTIDE SEQUENCE [LARGE SCALE GENOMIC DNA]</scope>
    <source>
        <strain evidence="1 2">SF-57</strain>
    </source>
</reference>
<name>A0A0C2RG23_9BACL</name>
<sequence>MINTLKKWIYRDKGKVDLMLNHHSLLPGDKISGEFLLKGPKSKKKVSRLECDLMLLDKETNTEKMVEVATTIYMSKVIDDKDWTKIPFSYTLPASMAKCSDDASYRFRTRLIFADNVQSIDHDEIKLTETH</sequence>
<comment type="caution">
    <text evidence="1">The sequence shown here is derived from an EMBL/GenBank/DDBJ whole genome shotgun (WGS) entry which is preliminary data.</text>
</comment>
<dbReference type="PATRIC" id="fig|220754.4.peg.1185"/>
<gene>
    <name evidence="1" type="ORF">KR50_11650</name>
</gene>
<dbReference type="InterPro" id="IPR009776">
    <property type="entry name" value="Spore_0_M"/>
</dbReference>
<dbReference type="Proteomes" id="UP000031972">
    <property type="component" value="Unassembled WGS sequence"/>
</dbReference>
<dbReference type="RefSeq" id="WP_041055962.1">
    <property type="nucleotide sequence ID" value="NZ_JXRR01000010.1"/>
</dbReference>
<evidence type="ECO:0008006" key="3">
    <source>
        <dbReference type="Google" id="ProtNLM"/>
    </source>
</evidence>
<evidence type="ECO:0000313" key="1">
    <source>
        <dbReference type="EMBL" id="KIL49130.1"/>
    </source>
</evidence>
<keyword evidence="2" id="KW-1185">Reference proteome</keyword>
<dbReference type="EMBL" id="JXRR01000010">
    <property type="protein sequence ID" value="KIL49130.1"/>
    <property type="molecule type" value="Genomic_DNA"/>
</dbReference>
<organism evidence="1 2">
    <name type="scientific">Jeotgalibacillus campisalis</name>
    <dbReference type="NCBI Taxonomy" id="220754"/>
    <lineage>
        <taxon>Bacteria</taxon>
        <taxon>Bacillati</taxon>
        <taxon>Bacillota</taxon>
        <taxon>Bacilli</taxon>
        <taxon>Bacillales</taxon>
        <taxon>Caryophanaceae</taxon>
        <taxon>Jeotgalibacillus</taxon>
    </lineage>
</organism>